<feature type="non-terminal residue" evidence="1">
    <location>
        <position position="111"/>
    </location>
</feature>
<keyword evidence="2" id="KW-1185">Reference proteome</keyword>
<comment type="caution">
    <text evidence="1">The sequence shown here is derived from an EMBL/GenBank/DDBJ whole genome shotgun (WGS) entry which is preliminary data.</text>
</comment>
<accession>A0ABR1B3A4</accession>
<proteinExistence type="predicted"/>
<dbReference type="Proteomes" id="UP001359485">
    <property type="component" value="Unassembled WGS sequence"/>
</dbReference>
<name>A0ABR1B3A4_POLSC</name>
<protein>
    <submittedName>
        <fullName evidence="1">Uncharacterized protein</fullName>
    </submittedName>
</protein>
<evidence type="ECO:0000313" key="2">
    <source>
        <dbReference type="Proteomes" id="UP001359485"/>
    </source>
</evidence>
<evidence type="ECO:0000313" key="1">
    <source>
        <dbReference type="EMBL" id="KAK6633838.1"/>
    </source>
</evidence>
<dbReference type="EMBL" id="JAWJWF010000004">
    <property type="protein sequence ID" value="KAK6633838.1"/>
    <property type="molecule type" value="Genomic_DNA"/>
</dbReference>
<sequence length="111" mass="12421">MLKEDERDEELNERVNSRQTSAKLEDKFLFFAHSFSDPYSAPPPKKRKQFPRGKLLGANEQKRAEKEFVSSFHKSLLSSNVQVSLGLPPGVLAPVGYLGGCNEKKNTRGKG</sequence>
<reference evidence="1 2" key="1">
    <citation type="submission" date="2023-09" db="EMBL/GenBank/DDBJ databases">
        <title>Genomes of two closely related lineages of the louse Polyplax serrata with different host specificities.</title>
        <authorList>
            <person name="Martinu J."/>
            <person name="Tarabai H."/>
            <person name="Stefka J."/>
            <person name="Hypsa V."/>
        </authorList>
    </citation>
    <scope>NUCLEOTIDE SEQUENCE [LARGE SCALE GENOMIC DNA]</scope>
    <source>
        <strain evidence="1">98ZLc_SE</strain>
    </source>
</reference>
<gene>
    <name evidence="1" type="ORF">RUM44_004445</name>
</gene>
<organism evidence="1 2">
    <name type="scientific">Polyplax serrata</name>
    <name type="common">Common mouse louse</name>
    <dbReference type="NCBI Taxonomy" id="468196"/>
    <lineage>
        <taxon>Eukaryota</taxon>
        <taxon>Metazoa</taxon>
        <taxon>Ecdysozoa</taxon>
        <taxon>Arthropoda</taxon>
        <taxon>Hexapoda</taxon>
        <taxon>Insecta</taxon>
        <taxon>Pterygota</taxon>
        <taxon>Neoptera</taxon>
        <taxon>Paraneoptera</taxon>
        <taxon>Psocodea</taxon>
        <taxon>Troctomorpha</taxon>
        <taxon>Phthiraptera</taxon>
        <taxon>Anoplura</taxon>
        <taxon>Polyplacidae</taxon>
        <taxon>Polyplax</taxon>
    </lineage>
</organism>